<keyword evidence="4" id="KW-1185">Reference proteome</keyword>
<dbReference type="SUPFAM" id="SSF75011">
    <property type="entry name" value="3-carboxy-cis,cis-mucoante lactonizing enzyme"/>
    <property type="match status" value="1"/>
</dbReference>
<feature type="chain" id="PRO_5047362950" evidence="2">
    <location>
        <begin position="18"/>
        <end position="411"/>
    </location>
</feature>
<dbReference type="InterPro" id="IPR036908">
    <property type="entry name" value="RlpA-like_sf"/>
</dbReference>
<dbReference type="Gene3D" id="2.130.10.10">
    <property type="entry name" value="YVTN repeat-like/Quinoprotein amine dehydrogenase"/>
    <property type="match status" value="1"/>
</dbReference>
<sequence>MTFRFVQLCAVLATVQALTLRSERAVITEFLEENRSDFSPPPHPRHYRFMATSTRYGTNPHTACGLDSAALVHGTGYLAVASAQAMQDGCCRCNRNGGGGHTASMGCGSCGKGRFVRQLPRGFKIWTPAEDKIFHEEYKFVVVDICPNSHNSMWCPAKAGQVNQFGVHNHFDFATVPHHFDNYYFEFTPEPCDQQMQSRLAQMSKCRKALGPRYIEFHPTLPIAYVVNELASDISVFEFDKEAAEAIIQGGADYTEAKPTLRLVQSVRTIPEAFPGEANTCGRVAVHSSGNFVLVSNRGHDSITVFRVHFTHGHKGLLSTCLTQHTRGATPRTEMRSWSIRRRDCYSERHFQFDASGQWLITANQDSDNISVFRFNLATGKLEFTGNEYEVPSPNFVCNMIPHRPAGLSTL</sequence>
<dbReference type="EMBL" id="CAXAMN010029127">
    <property type="protein sequence ID" value="CAK9118791.1"/>
    <property type="molecule type" value="Genomic_DNA"/>
</dbReference>
<accession>A0ABP0T2B1</accession>
<proteinExistence type="inferred from homology"/>
<protein>
    <submittedName>
        <fullName evidence="3">Uncharacterized protein</fullName>
    </submittedName>
</protein>
<evidence type="ECO:0000256" key="2">
    <source>
        <dbReference type="SAM" id="SignalP"/>
    </source>
</evidence>
<dbReference type="Pfam" id="PF10282">
    <property type="entry name" value="Lactonase"/>
    <property type="match status" value="2"/>
</dbReference>
<dbReference type="InterPro" id="IPR050282">
    <property type="entry name" value="Cycloisomerase_2"/>
</dbReference>
<gene>
    <name evidence="3" type="ORF">CCMP2556_LOCUS55787</name>
</gene>
<comment type="caution">
    <text evidence="3">The sequence shown here is derived from an EMBL/GenBank/DDBJ whole genome shotgun (WGS) entry which is preliminary data.</text>
</comment>
<dbReference type="InterPro" id="IPR015943">
    <property type="entry name" value="WD40/YVTN_repeat-like_dom_sf"/>
</dbReference>
<name>A0ABP0T2B1_9DINO</name>
<comment type="similarity">
    <text evidence="1">Belongs to the cycloisomerase 2 family.</text>
</comment>
<dbReference type="PANTHER" id="PTHR30344:SF1">
    <property type="entry name" value="6-PHOSPHOGLUCONOLACTONASE"/>
    <property type="match status" value="1"/>
</dbReference>
<feature type="signal peptide" evidence="2">
    <location>
        <begin position="1"/>
        <end position="17"/>
    </location>
</feature>
<evidence type="ECO:0000256" key="1">
    <source>
        <dbReference type="ARBA" id="ARBA00005564"/>
    </source>
</evidence>
<keyword evidence="2" id="KW-0732">Signal</keyword>
<dbReference type="PANTHER" id="PTHR30344">
    <property type="entry name" value="6-PHOSPHOGLUCONOLACTONASE-RELATED"/>
    <property type="match status" value="1"/>
</dbReference>
<dbReference type="Proteomes" id="UP001642484">
    <property type="component" value="Unassembled WGS sequence"/>
</dbReference>
<dbReference type="InterPro" id="IPR019405">
    <property type="entry name" value="Lactonase_7-beta_prop"/>
</dbReference>
<evidence type="ECO:0000313" key="4">
    <source>
        <dbReference type="Proteomes" id="UP001642484"/>
    </source>
</evidence>
<organism evidence="3 4">
    <name type="scientific">Durusdinium trenchii</name>
    <dbReference type="NCBI Taxonomy" id="1381693"/>
    <lineage>
        <taxon>Eukaryota</taxon>
        <taxon>Sar</taxon>
        <taxon>Alveolata</taxon>
        <taxon>Dinophyceae</taxon>
        <taxon>Suessiales</taxon>
        <taxon>Symbiodiniaceae</taxon>
        <taxon>Durusdinium</taxon>
    </lineage>
</organism>
<reference evidence="3 4" key="1">
    <citation type="submission" date="2024-02" db="EMBL/GenBank/DDBJ databases">
        <authorList>
            <person name="Chen Y."/>
            <person name="Shah S."/>
            <person name="Dougan E. K."/>
            <person name="Thang M."/>
            <person name="Chan C."/>
        </authorList>
    </citation>
    <scope>NUCLEOTIDE SEQUENCE [LARGE SCALE GENOMIC DNA]</scope>
</reference>
<evidence type="ECO:0000313" key="3">
    <source>
        <dbReference type="EMBL" id="CAK9118791.1"/>
    </source>
</evidence>
<dbReference type="SUPFAM" id="SSF50685">
    <property type="entry name" value="Barwin-like endoglucanases"/>
    <property type="match status" value="1"/>
</dbReference>